<dbReference type="Pfam" id="PF18065">
    <property type="entry name" value="PatG_C"/>
    <property type="match status" value="1"/>
</dbReference>
<feature type="domain" description="PatG" evidence="7">
    <location>
        <begin position="427"/>
        <end position="537"/>
    </location>
</feature>
<dbReference type="PANTHER" id="PTHR43399:SF4">
    <property type="entry name" value="CELL WALL-ASSOCIATED PROTEASE"/>
    <property type="match status" value="1"/>
</dbReference>
<gene>
    <name evidence="9" type="ordered locus">Tery_2365</name>
</gene>
<organism evidence="9">
    <name type="scientific">Trichodesmium erythraeum (strain IMS101)</name>
    <dbReference type="NCBI Taxonomy" id="203124"/>
    <lineage>
        <taxon>Bacteria</taxon>
        <taxon>Bacillati</taxon>
        <taxon>Cyanobacteriota</taxon>
        <taxon>Cyanophyceae</taxon>
        <taxon>Oscillatoriophycideae</taxon>
        <taxon>Oscillatoriales</taxon>
        <taxon>Microcoleaceae</taxon>
        <taxon>Trichodesmium</taxon>
    </lineage>
</organism>
<dbReference type="InterPro" id="IPR000209">
    <property type="entry name" value="Peptidase_S8/S53_dom"/>
</dbReference>
<dbReference type="OrthoDB" id="9762689at2"/>
<dbReference type="eggNOG" id="COG1404">
    <property type="taxonomic scope" value="Bacteria"/>
</dbReference>
<dbReference type="Pfam" id="PF00082">
    <property type="entry name" value="Peptidase_S8"/>
    <property type="match status" value="1"/>
</dbReference>
<name>Q112I9_TRIEI</name>
<keyword evidence="3" id="KW-0378">Hydrolase</keyword>
<dbReference type="Pfam" id="PF18047">
    <property type="entry name" value="PatG_D"/>
    <property type="match status" value="1"/>
</dbReference>
<evidence type="ECO:0000256" key="3">
    <source>
        <dbReference type="ARBA" id="ARBA00022801"/>
    </source>
</evidence>
<evidence type="ECO:0000313" key="9">
    <source>
        <dbReference type="EMBL" id="ABG51585.1"/>
    </source>
</evidence>
<feature type="domain" description="Peptidase S8/S53" evidence="6">
    <location>
        <begin position="95"/>
        <end position="304"/>
    </location>
</feature>
<dbReference type="AlphaFoldDB" id="Q112I9"/>
<evidence type="ECO:0000256" key="1">
    <source>
        <dbReference type="ARBA" id="ARBA00011073"/>
    </source>
</evidence>
<dbReference type="Gene3D" id="3.40.50.200">
    <property type="entry name" value="Peptidase S8/S53 domain"/>
    <property type="match status" value="1"/>
</dbReference>
<keyword evidence="4" id="KW-0720">Serine protease</keyword>
<evidence type="ECO:0000256" key="2">
    <source>
        <dbReference type="ARBA" id="ARBA00022670"/>
    </source>
</evidence>
<dbReference type="InterPro" id="IPR040483">
    <property type="entry name" value="PatG_dom"/>
</dbReference>
<dbReference type="GO" id="GO:0004252">
    <property type="term" value="F:serine-type endopeptidase activity"/>
    <property type="evidence" value="ECO:0007669"/>
    <property type="project" value="InterPro"/>
</dbReference>
<dbReference type="GO" id="GO:0006508">
    <property type="term" value="P:proteolysis"/>
    <property type="evidence" value="ECO:0007669"/>
    <property type="project" value="UniProtKB-KW"/>
</dbReference>
<accession>Q112I9</accession>
<dbReference type="HOGENOM" id="CLU_011630_0_0_3"/>
<proteinExistence type="inferred from homology"/>
<dbReference type="InterPro" id="IPR023830">
    <property type="entry name" value="Peptidase_S8A_PatG"/>
</dbReference>
<dbReference type="PROSITE" id="PS51892">
    <property type="entry name" value="SUBTILASE"/>
    <property type="match status" value="1"/>
</dbReference>
<evidence type="ECO:0000259" key="7">
    <source>
        <dbReference type="Pfam" id="PF18047"/>
    </source>
</evidence>
<dbReference type="NCBIfam" id="TIGR03895">
    <property type="entry name" value="protease_PatA"/>
    <property type="match status" value="1"/>
</dbReference>
<dbReference type="MEROPS" id="S08.146"/>
<evidence type="ECO:0000259" key="8">
    <source>
        <dbReference type="Pfam" id="PF18065"/>
    </source>
</evidence>
<dbReference type="InterPro" id="IPR051048">
    <property type="entry name" value="Peptidase_S8/S53_subtilisin"/>
</dbReference>
<reference evidence="9" key="1">
    <citation type="submission" date="2006-06" db="EMBL/GenBank/DDBJ databases">
        <title>Complete sequence of Trichodesmium erythraeum IMS101.</title>
        <authorList>
            <consortium name="US DOE Joint Genome Institute"/>
            <person name="Copeland A."/>
            <person name="Lucas S."/>
            <person name="Lapidus A."/>
            <person name="Barry K."/>
            <person name="Detter J.C."/>
            <person name="Glavina del Rio T."/>
            <person name="Hammon N."/>
            <person name="Israni S."/>
            <person name="Dalin E."/>
            <person name="Tice H."/>
            <person name="Pitluck S."/>
            <person name="Kiss H."/>
            <person name="Munk A.C."/>
            <person name="Brettin T."/>
            <person name="Bruce D."/>
            <person name="Han C."/>
            <person name="Tapia R."/>
            <person name="Gilna P."/>
            <person name="Schmutz J."/>
            <person name="Larimer F."/>
            <person name="Land M."/>
            <person name="Hauser L."/>
            <person name="Kyrpides N."/>
            <person name="Kim E."/>
            <person name="Richardson P."/>
        </authorList>
    </citation>
    <scope>NUCLEOTIDE SEQUENCE [LARGE SCALE GENOMIC DNA]</scope>
    <source>
        <strain evidence="9">IMS101</strain>
    </source>
</reference>
<evidence type="ECO:0000256" key="5">
    <source>
        <dbReference type="PROSITE-ProRule" id="PRU01240"/>
    </source>
</evidence>
<dbReference type="InterPro" id="IPR040636">
    <property type="entry name" value="PatG_C"/>
</dbReference>
<dbReference type="CDD" id="cd07476">
    <property type="entry name" value="Peptidases_S8_thiazoline_oxidase_subtilisin-like_protease"/>
    <property type="match status" value="1"/>
</dbReference>
<dbReference type="InterPro" id="IPR036852">
    <property type="entry name" value="Peptidase_S8/S53_dom_sf"/>
</dbReference>
<feature type="domain" description="PatG C-terminal" evidence="8">
    <location>
        <begin position="585"/>
        <end position="698"/>
    </location>
</feature>
<sequence>MPDFADIPGLTKLWTHTKGDPRITVALLDGTADIERGCFQGANVTKINSYWQEAIELDPKDIDTYREIQNSDEKSEVKQAKLKEAIPDEITLQILGAAFHATHVFSNIFGQPGTPVEGIAYKCRGINIPLGYGNDYYIDPINLARGINLAVDLGANIIHCAACRPNQTGIGHEILEKAVRQAQENNVLIVAPTGNNKGECWCLPAILPGVMSVGAMKDNGQVFKFSNWGGQYQQQGIIAPGENILGAQPGTEETVRQKGTSCAAPMVTAISALLMSLQLQQGASPDAEAVRAALTNSAIPCTLEDTEEIERCMLGKLNVAGAYQLLTGKQLEAVGVSAAEATSEEDVILEDSGVDVGEVIVDETSVVPAQENAPISFSLPVGENRESLTNVATNITAASGVEQNNIKPTKVSQTAHGVTPSARSNMIYALGTLGYDFGTEARRDSFKQLMPAVILNGVQVPANPYDGRQMADYLDANLYEGKSLIWTFNIELTPIYALRPVGAFADDIYETLQNMLAGEVEAEDHEDYIDRVSITGRLTDQTVKLFSGQTLPVVKINSPRGMYGWTVNSLIDNALESVRTEQTEAEEEAIRKSLRSFLQRVYYDLRNLGQADRDRAINFAATNAFQATATISEAVAIGMELHSIEVEKSPFCRYNSNCWDVKLKFFNPDNSRRAKRVYRFTIDVSDLMPVTLGKVRSWSVPK</sequence>
<comment type="similarity">
    <text evidence="1 5">Belongs to the peptidase S8 family.</text>
</comment>
<dbReference type="InterPro" id="IPR023828">
    <property type="entry name" value="Peptidase_S8_Ser-AS"/>
</dbReference>
<evidence type="ECO:0000259" key="6">
    <source>
        <dbReference type="Pfam" id="PF00082"/>
    </source>
</evidence>
<dbReference type="PANTHER" id="PTHR43399">
    <property type="entry name" value="SUBTILISIN-RELATED"/>
    <property type="match status" value="1"/>
</dbReference>
<dbReference type="KEGG" id="ter:Tery_2365"/>
<protein>
    <submittedName>
        <fullName evidence="9">Peptidase S8 and S53, subtilisin, kexin, sedolisin</fullName>
    </submittedName>
</protein>
<dbReference type="SUPFAM" id="SSF52743">
    <property type="entry name" value="Subtilisin-like"/>
    <property type="match status" value="1"/>
</dbReference>
<dbReference type="InterPro" id="IPR034056">
    <property type="entry name" value="Pep_S8_PatG/PatA-like"/>
</dbReference>
<comment type="caution">
    <text evidence="5">Lacks conserved residue(s) required for the propagation of feature annotation.</text>
</comment>
<dbReference type="EMBL" id="CP000393">
    <property type="protein sequence ID" value="ABG51585.1"/>
    <property type="molecule type" value="Genomic_DNA"/>
</dbReference>
<dbReference type="PROSITE" id="PS00138">
    <property type="entry name" value="SUBTILASE_SER"/>
    <property type="match status" value="1"/>
</dbReference>
<dbReference type="STRING" id="203124.Tery_2365"/>
<keyword evidence="2" id="KW-0645">Protease</keyword>
<dbReference type="RefSeq" id="WP_011611952.1">
    <property type="nucleotide sequence ID" value="NC_008312.1"/>
</dbReference>
<evidence type="ECO:0000256" key="4">
    <source>
        <dbReference type="ARBA" id="ARBA00022825"/>
    </source>
</evidence>